<evidence type="ECO:0000313" key="8">
    <source>
        <dbReference type="Proteomes" id="UP000228921"/>
    </source>
</evidence>
<dbReference type="GO" id="GO:0030313">
    <property type="term" value="C:cell envelope"/>
    <property type="evidence" value="ECO:0007669"/>
    <property type="project" value="UniProtKB-SubCell"/>
</dbReference>
<keyword evidence="3" id="KW-0479">Metal-binding</keyword>
<dbReference type="AlphaFoldDB" id="A0A2M8P2G0"/>
<dbReference type="Proteomes" id="UP000228921">
    <property type="component" value="Unassembled WGS sequence"/>
</dbReference>
<evidence type="ECO:0000256" key="6">
    <source>
        <dbReference type="SAM" id="SignalP"/>
    </source>
</evidence>
<accession>A0A2M8P2G0</accession>
<reference evidence="7 8" key="1">
    <citation type="submission" date="2017-11" db="EMBL/GenBank/DDBJ databases">
        <title>Evolution of Phototrophy in the Chloroflexi Phylum Driven by Horizontal Gene Transfer.</title>
        <authorList>
            <person name="Ward L.M."/>
            <person name="Hemp J."/>
            <person name="Shih P.M."/>
            <person name="Mcglynn S.E."/>
            <person name="Fischer W."/>
        </authorList>
    </citation>
    <scope>NUCLEOTIDE SEQUENCE [LARGE SCALE GENOMIC DNA]</scope>
    <source>
        <strain evidence="7">CP2_2F</strain>
    </source>
</reference>
<keyword evidence="2 5" id="KW-0813">Transport</keyword>
<comment type="subcellular location">
    <subcellularLocation>
        <location evidence="1">Cell envelope</location>
    </subcellularLocation>
</comment>
<organism evidence="7 8">
    <name type="scientific">Candidatus Thermofonsia Clade 1 bacterium</name>
    <dbReference type="NCBI Taxonomy" id="2364210"/>
    <lineage>
        <taxon>Bacteria</taxon>
        <taxon>Bacillati</taxon>
        <taxon>Chloroflexota</taxon>
        <taxon>Candidatus Thermofontia</taxon>
        <taxon>Candidatus Thermofonsia Clade 1</taxon>
    </lineage>
</organism>
<comment type="similarity">
    <text evidence="5">Belongs to the bacterial solute-binding protein 9 family.</text>
</comment>
<evidence type="ECO:0000256" key="5">
    <source>
        <dbReference type="RuleBase" id="RU003512"/>
    </source>
</evidence>
<dbReference type="EMBL" id="PGTK01000002">
    <property type="protein sequence ID" value="PJF31740.1"/>
    <property type="molecule type" value="Genomic_DNA"/>
</dbReference>
<name>A0A2M8P2G0_9CHLR</name>
<dbReference type="GO" id="GO:0046872">
    <property type="term" value="F:metal ion binding"/>
    <property type="evidence" value="ECO:0007669"/>
    <property type="project" value="UniProtKB-KW"/>
</dbReference>
<protein>
    <submittedName>
        <fullName evidence="7">Manganese transporter</fullName>
    </submittedName>
</protein>
<dbReference type="InterPro" id="IPR006127">
    <property type="entry name" value="ZnuA-like"/>
</dbReference>
<evidence type="ECO:0000256" key="2">
    <source>
        <dbReference type="ARBA" id="ARBA00022448"/>
    </source>
</evidence>
<gene>
    <name evidence="7" type="ORF">CUN51_02015</name>
</gene>
<feature type="chain" id="PRO_5014818658" evidence="6">
    <location>
        <begin position="23"/>
        <end position="326"/>
    </location>
</feature>
<dbReference type="InterPro" id="IPR050492">
    <property type="entry name" value="Bact_metal-bind_prot9"/>
</dbReference>
<keyword evidence="4 6" id="KW-0732">Signal</keyword>
<comment type="caution">
    <text evidence="7">The sequence shown here is derived from an EMBL/GenBank/DDBJ whole genome shotgun (WGS) entry which is preliminary data.</text>
</comment>
<evidence type="ECO:0000256" key="1">
    <source>
        <dbReference type="ARBA" id="ARBA00004196"/>
    </source>
</evidence>
<dbReference type="Gene3D" id="3.40.50.1980">
    <property type="entry name" value="Nitrogenase molybdenum iron protein domain"/>
    <property type="match status" value="2"/>
</dbReference>
<evidence type="ECO:0000256" key="4">
    <source>
        <dbReference type="ARBA" id="ARBA00022729"/>
    </source>
</evidence>
<dbReference type="Pfam" id="PF01297">
    <property type="entry name" value="ZnuA"/>
    <property type="match status" value="1"/>
</dbReference>
<feature type="signal peptide" evidence="6">
    <location>
        <begin position="1"/>
        <end position="22"/>
    </location>
</feature>
<dbReference type="PANTHER" id="PTHR42953:SF1">
    <property type="entry name" value="METAL-BINDING PROTEIN HI_0362-RELATED"/>
    <property type="match status" value="1"/>
</dbReference>
<proteinExistence type="inferred from homology"/>
<dbReference type="SUPFAM" id="SSF53807">
    <property type="entry name" value="Helical backbone' metal receptor"/>
    <property type="match status" value="1"/>
</dbReference>
<dbReference type="PRINTS" id="PR00691">
    <property type="entry name" value="ADHESINB"/>
</dbReference>
<evidence type="ECO:0000256" key="3">
    <source>
        <dbReference type="ARBA" id="ARBA00022723"/>
    </source>
</evidence>
<evidence type="ECO:0000313" key="7">
    <source>
        <dbReference type="EMBL" id="PJF31740.1"/>
    </source>
</evidence>
<dbReference type="InterPro" id="IPR006129">
    <property type="entry name" value="AdhesinB"/>
</dbReference>
<dbReference type="GO" id="GO:0030001">
    <property type="term" value="P:metal ion transport"/>
    <property type="evidence" value="ECO:0007669"/>
    <property type="project" value="InterPro"/>
</dbReference>
<dbReference type="PANTHER" id="PTHR42953">
    <property type="entry name" value="HIGH-AFFINITY ZINC UPTAKE SYSTEM PROTEIN ZNUA-RELATED"/>
    <property type="match status" value="1"/>
</dbReference>
<sequence length="326" mass="35504">MKRIVYGLLVLVLSLLPPSAFQAEDRLRVVATTTQVADLARIIGGERLALTALMGGGVDPHLYKPTESDIAAMNAAQLVIYNGLNLEGQFETVFEALGQRMVRVYALSEPVLQAGFVLEEEIGVPDPHFWFDPRNWMLAAEGLAEVLAELDPAHADFYRANATAYIEQLESLYDWALAAMTDPAIPEARRILVTSHDAFQYFGDAFSWQVRGIQGISTAAEASVSAIQEIADLVVREGIEVIFVESSVSPATIQAVIAAAQARGAAVRVGLRELFSDAMGAPDEFGGTYIEMIVHNVVAILQSFGYNVPPLPQSLALELPEDFQRR</sequence>
<dbReference type="PRINTS" id="PR00690">
    <property type="entry name" value="ADHESNFAMILY"/>
</dbReference>
<dbReference type="GO" id="GO:0007155">
    <property type="term" value="P:cell adhesion"/>
    <property type="evidence" value="ECO:0007669"/>
    <property type="project" value="InterPro"/>
</dbReference>
<dbReference type="InterPro" id="IPR006128">
    <property type="entry name" value="Lipoprotein_PsaA-like"/>
</dbReference>